<evidence type="ECO:0000259" key="16">
    <source>
        <dbReference type="PROSITE" id="PS50016"/>
    </source>
</evidence>
<dbReference type="PROSITE" id="PS00633">
    <property type="entry name" value="BROMODOMAIN_1"/>
    <property type="match status" value="1"/>
</dbReference>
<feature type="compositionally biased region" description="Basic and acidic residues" evidence="14">
    <location>
        <begin position="228"/>
        <end position="238"/>
    </location>
</feature>
<accession>A0A7K6GPQ3</accession>
<feature type="non-terminal residue" evidence="18">
    <location>
        <position position="2076"/>
    </location>
</feature>
<feature type="region of interest" description="Disordered" evidence="14">
    <location>
        <begin position="700"/>
        <end position="736"/>
    </location>
</feature>
<dbReference type="Pfam" id="PF02791">
    <property type="entry name" value="DDT"/>
    <property type="match status" value="1"/>
</dbReference>
<dbReference type="Pfam" id="PF00628">
    <property type="entry name" value="PHD"/>
    <property type="match status" value="1"/>
</dbReference>
<dbReference type="PANTHER" id="PTHR45915">
    <property type="entry name" value="TRANSCRIPTION INTERMEDIARY FACTOR"/>
    <property type="match status" value="1"/>
</dbReference>
<dbReference type="CDD" id="cd05503">
    <property type="entry name" value="Bromo_BAZ2A_B_like"/>
    <property type="match status" value="1"/>
</dbReference>
<evidence type="ECO:0000256" key="6">
    <source>
        <dbReference type="ARBA" id="ARBA00023015"/>
    </source>
</evidence>
<keyword evidence="6" id="KW-0805">Transcription regulation</keyword>
<keyword evidence="4 13" id="KW-0863">Zinc-finger</keyword>
<feature type="region of interest" description="Disordered" evidence="14">
    <location>
        <begin position="397"/>
        <end position="420"/>
    </location>
</feature>
<organism evidence="18 19">
    <name type="scientific">Malurus elegans</name>
    <name type="common">Red-winged fairywren</name>
    <dbReference type="NCBI Taxonomy" id="720584"/>
    <lineage>
        <taxon>Eukaryota</taxon>
        <taxon>Metazoa</taxon>
        <taxon>Chordata</taxon>
        <taxon>Craniata</taxon>
        <taxon>Vertebrata</taxon>
        <taxon>Euteleostomi</taxon>
        <taxon>Archelosauria</taxon>
        <taxon>Archosauria</taxon>
        <taxon>Dinosauria</taxon>
        <taxon>Saurischia</taxon>
        <taxon>Theropoda</taxon>
        <taxon>Coelurosauria</taxon>
        <taxon>Aves</taxon>
        <taxon>Neognathae</taxon>
        <taxon>Neoaves</taxon>
        <taxon>Telluraves</taxon>
        <taxon>Australaves</taxon>
        <taxon>Passeriformes</taxon>
        <taxon>Meliphagoidea</taxon>
        <taxon>Maluridae</taxon>
        <taxon>Malurus</taxon>
    </lineage>
</organism>
<dbReference type="InterPro" id="IPR037374">
    <property type="entry name" value="BAZ2A/B_Bromo"/>
</dbReference>
<dbReference type="FunFam" id="1.20.920.10:FF:000023">
    <property type="entry name" value="Bromodomain adjacent to zinc finger domain protein 2B"/>
    <property type="match status" value="1"/>
</dbReference>
<dbReference type="GO" id="GO:0005634">
    <property type="term" value="C:nucleus"/>
    <property type="evidence" value="ECO:0007669"/>
    <property type="project" value="UniProtKB-SubCell"/>
</dbReference>
<dbReference type="InterPro" id="IPR036427">
    <property type="entry name" value="Bromodomain-like_sf"/>
</dbReference>
<feature type="region of interest" description="Disordered" evidence="14">
    <location>
        <begin position="1"/>
        <end position="38"/>
    </location>
</feature>
<feature type="region of interest" description="Disordered" evidence="14">
    <location>
        <begin position="1720"/>
        <end position="1740"/>
    </location>
</feature>
<dbReference type="Gene3D" id="1.20.920.10">
    <property type="entry name" value="Bromodomain-like"/>
    <property type="match status" value="1"/>
</dbReference>
<protein>
    <recommendedName>
        <fullName evidence="11">Bromodomain adjacent to zinc finger domain protein 2B</fullName>
    </recommendedName>
</protein>
<feature type="compositionally biased region" description="Low complexity" evidence="14">
    <location>
        <begin position="8"/>
        <end position="27"/>
    </location>
</feature>
<feature type="region of interest" description="Disordered" evidence="14">
    <location>
        <begin position="537"/>
        <end position="579"/>
    </location>
</feature>
<dbReference type="InterPro" id="IPR001487">
    <property type="entry name" value="Bromodomain"/>
</dbReference>
<keyword evidence="5" id="KW-0862">Zinc</keyword>
<dbReference type="PROSITE" id="PS50827">
    <property type="entry name" value="DDT"/>
    <property type="match status" value="1"/>
</dbReference>
<proteinExistence type="inferred from homology"/>
<feature type="region of interest" description="Disordered" evidence="14">
    <location>
        <begin position="606"/>
        <end position="628"/>
    </location>
</feature>
<dbReference type="InterPro" id="IPR013083">
    <property type="entry name" value="Znf_RING/FYVE/PHD"/>
</dbReference>
<feature type="compositionally biased region" description="Polar residues" evidence="14">
    <location>
        <begin position="487"/>
        <end position="498"/>
    </location>
</feature>
<feature type="region of interest" description="Disordered" evidence="14">
    <location>
        <begin position="1346"/>
        <end position="1399"/>
    </location>
</feature>
<dbReference type="SMART" id="SM00249">
    <property type="entry name" value="PHD"/>
    <property type="match status" value="1"/>
</dbReference>
<dbReference type="Pfam" id="PF15613">
    <property type="entry name" value="WSD"/>
    <property type="match status" value="2"/>
</dbReference>
<keyword evidence="9" id="KW-0804">Transcription</keyword>
<feature type="compositionally biased region" description="Low complexity" evidence="14">
    <location>
        <begin position="277"/>
        <end position="286"/>
    </location>
</feature>
<comment type="similarity">
    <text evidence="2">Belongs to the WAL family.</text>
</comment>
<dbReference type="Proteomes" id="UP000564407">
    <property type="component" value="Unassembled WGS sequence"/>
</dbReference>
<dbReference type="GO" id="GO:0008270">
    <property type="term" value="F:zinc ion binding"/>
    <property type="evidence" value="ECO:0007669"/>
    <property type="project" value="UniProtKB-KW"/>
</dbReference>
<dbReference type="InterPro" id="IPR019787">
    <property type="entry name" value="Znf_PHD-finger"/>
</dbReference>
<feature type="region of interest" description="Disordered" evidence="14">
    <location>
        <begin position="890"/>
        <end position="912"/>
    </location>
</feature>
<evidence type="ECO:0000256" key="1">
    <source>
        <dbReference type="ARBA" id="ARBA00004123"/>
    </source>
</evidence>
<feature type="compositionally biased region" description="Acidic residues" evidence="14">
    <location>
        <begin position="1166"/>
        <end position="1190"/>
    </location>
</feature>
<reference evidence="18 19" key="1">
    <citation type="submission" date="2019-09" db="EMBL/GenBank/DDBJ databases">
        <title>Bird 10,000 Genomes (B10K) Project - Family phase.</title>
        <authorList>
            <person name="Zhang G."/>
        </authorList>
    </citation>
    <scope>NUCLEOTIDE SEQUENCE [LARGE SCALE GENOMIC DNA]</scope>
    <source>
        <strain evidence="18">B10K-DU-029-44</strain>
        <tissue evidence="18">Heart</tissue>
    </source>
</reference>
<dbReference type="SUPFAM" id="SSF57903">
    <property type="entry name" value="FYVE/PHD zinc finger"/>
    <property type="match status" value="1"/>
</dbReference>
<dbReference type="InterPro" id="IPR001965">
    <property type="entry name" value="Znf_PHD"/>
</dbReference>
<dbReference type="Pfam" id="PF00439">
    <property type="entry name" value="Bromodomain"/>
    <property type="match status" value="1"/>
</dbReference>
<evidence type="ECO:0000256" key="5">
    <source>
        <dbReference type="ARBA" id="ARBA00022833"/>
    </source>
</evidence>
<evidence type="ECO:0000256" key="13">
    <source>
        <dbReference type="PROSITE-ProRule" id="PRU00146"/>
    </source>
</evidence>
<feature type="region of interest" description="Disordered" evidence="14">
    <location>
        <begin position="1452"/>
        <end position="1479"/>
    </location>
</feature>
<feature type="compositionally biased region" description="Polar residues" evidence="14">
    <location>
        <begin position="265"/>
        <end position="276"/>
    </location>
</feature>
<feature type="compositionally biased region" description="Basic and acidic residues" evidence="14">
    <location>
        <begin position="247"/>
        <end position="263"/>
    </location>
</feature>
<evidence type="ECO:0000256" key="2">
    <source>
        <dbReference type="ARBA" id="ARBA00007444"/>
    </source>
</evidence>
<evidence type="ECO:0000313" key="19">
    <source>
        <dbReference type="Proteomes" id="UP000564407"/>
    </source>
</evidence>
<dbReference type="InterPro" id="IPR011011">
    <property type="entry name" value="Znf_FYVE_PHD"/>
</dbReference>
<evidence type="ECO:0000256" key="10">
    <source>
        <dbReference type="ARBA" id="ARBA00023242"/>
    </source>
</evidence>
<evidence type="ECO:0000259" key="17">
    <source>
        <dbReference type="PROSITE" id="PS50827"/>
    </source>
</evidence>
<dbReference type="CDD" id="cd15630">
    <property type="entry name" value="PHD_BAZ2B"/>
    <property type="match status" value="1"/>
</dbReference>
<dbReference type="FunFam" id="3.30.40.10:FF:000199">
    <property type="entry name" value="Bromodomain adjacent to zinc finger domain 2B"/>
    <property type="match status" value="1"/>
</dbReference>
<keyword evidence="8 12" id="KW-0103">Bromodomain</keyword>
<dbReference type="PROSITE" id="PS50016">
    <property type="entry name" value="ZF_PHD_2"/>
    <property type="match status" value="1"/>
</dbReference>
<feature type="domain" description="Bromo" evidence="15">
    <location>
        <begin position="1985"/>
        <end position="2055"/>
    </location>
</feature>
<feature type="compositionally biased region" description="Acidic residues" evidence="14">
    <location>
        <begin position="199"/>
        <end position="227"/>
    </location>
</feature>
<feature type="region of interest" description="Disordered" evidence="14">
    <location>
        <begin position="485"/>
        <end position="508"/>
    </location>
</feature>
<dbReference type="EMBL" id="VZRP01011371">
    <property type="protein sequence ID" value="NWV65227.1"/>
    <property type="molecule type" value="Genomic_DNA"/>
</dbReference>
<keyword evidence="3" id="KW-0479">Metal-binding</keyword>
<evidence type="ECO:0000256" key="8">
    <source>
        <dbReference type="ARBA" id="ARBA00023117"/>
    </source>
</evidence>
<gene>
    <name evidence="18" type="primary">Baz2b</name>
    <name evidence="18" type="ORF">MALELE_R08615</name>
</gene>
<keyword evidence="19" id="KW-1185">Reference proteome</keyword>
<feature type="compositionally biased region" description="Basic and acidic residues" evidence="14">
    <location>
        <begin position="537"/>
        <end position="547"/>
    </location>
</feature>
<evidence type="ECO:0000256" key="9">
    <source>
        <dbReference type="ARBA" id="ARBA00023163"/>
    </source>
</evidence>
<feature type="region of interest" description="Disordered" evidence="14">
    <location>
        <begin position="76"/>
        <end position="112"/>
    </location>
</feature>
<dbReference type="SUPFAM" id="SSF47370">
    <property type="entry name" value="Bromodomain"/>
    <property type="match status" value="1"/>
</dbReference>
<evidence type="ECO:0000259" key="15">
    <source>
        <dbReference type="PROSITE" id="PS50014"/>
    </source>
</evidence>
<feature type="domain" description="PHD-type" evidence="16">
    <location>
        <begin position="1841"/>
        <end position="1891"/>
    </location>
</feature>
<feature type="non-terminal residue" evidence="18">
    <location>
        <position position="1"/>
    </location>
</feature>
<feature type="compositionally biased region" description="Polar residues" evidence="14">
    <location>
        <begin position="81"/>
        <end position="98"/>
    </location>
</feature>
<dbReference type="SMART" id="SM00297">
    <property type="entry name" value="BROMO"/>
    <property type="match status" value="1"/>
</dbReference>
<comment type="caution">
    <text evidence="18">The sequence shown here is derived from an EMBL/GenBank/DDBJ whole genome shotgun (WGS) entry which is preliminary data.</text>
</comment>
<evidence type="ECO:0000256" key="11">
    <source>
        <dbReference type="ARBA" id="ARBA00068259"/>
    </source>
</evidence>
<evidence type="ECO:0000313" key="18">
    <source>
        <dbReference type="EMBL" id="NWV65227.1"/>
    </source>
</evidence>
<dbReference type="Gene3D" id="3.30.40.10">
    <property type="entry name" value="Zinc/RING finger domain, C3HC4 (zinc finger)"/>
    <property type="match status" value="1"/>
</dbReference>
<evidence type="ECO:0000256" key="14">
    <source>
        <dbReference type="SAM" id="MobiDB-lite"/>
    </source>
</evidence>
<dbReference type="PRINTS" id="PR00503">
    <property type="entry name" value="BROMODOMAIN"/>
</dbReference>
<name>A0A7K6GPQ3_9PASS</name>
<dbReference type="SMART" id="SM00571">
    <property type="entry name" value="DDT"/>
    <property type="match status" value="1"/>
</dbReference>
<keyword evidence="10" id="KW-0539">Nucleus</keyword>
<dbReference type="InterPro" id="IPR018359">
    <property type="entry name" value="Bromodomain_CS"/>
</dbReference>
<feature type="region of interest" description="Disordered" evidence="14">
    <location>
        <begin position="1908"/>
        <end position="1945"/>
    </location>
</feature>
<dbReference type="InterPro" id="IPR018501">
    <property type="entry name" value="DDT_dom"/>
</dbReference>
<comment type="subcellular location">
    <subcellularLocation>
        <location evidence="1">Nucleus</location>
    </subcellularLocation>
</comment>
<dbReference type="InterPro" id="IPR028941">
    <property type="entry name" value="WHIM2_dom"/>
</dbReference>
<feature type="domain" description="DDT" evidence="17">
    <location>
        <begin position="956"/>
        <end position="1021"/>
    </location>
</feature>
<dbReference type="PROSITE" id="PS50014">
    <property type="entry name" value="BROMODOMAIN_2"/>
    <property type="match status" value="1"/>
</dbReference>
<evidence type="ECO:0000256" key="3">
    <source>
        <dbReference type="ARBA" id="ARBA00022723"/>
    </source>
</evidence>
<dbReference type="GO" id="GO:0000785">
    <property type="term" value="C:chromatin"/>
    <property type="evidence" value="ECO:0007669"/>
    <property type="project" value="TreeGrafter"/>
</dbReference>
<feature type="region of interest" description="Disordered" evidence="14">
    <location>
        <begin position="131"/>
        <end position="286"/>
    </location>
</feature>
<dbReference type="PANTHER" id="PTHR45915:SF1">
    <property type="entry name" value="BROMODOMAIN ADJACENT TO ZINC FINGER DOMAIN PROTEIN 2B"/>
    <property type="match status" value="1"/>
</dbReference>
<evidence type="ECO:0000256" key="7">
    <source>
        <dbReference type="ARBA" id="ARBA00023054"/>
    </source>
</evidence>
<feature type="compositionally biased region" description="Basic and acidic residues" evidence="14">
    <location>
        <begin position="1191"/>
        <end position="1200"/>
    </location>
</feature>
<feature type="compositionally biased region" description="Acidic residues" evidence="14">
    <location>
        <begin position="548"/>
        <end position="571"/>
    </location>
</feature>
<evidence type="ECO:0000256" key="12">
    <source>
        <dbReference type="PROSITE-ProRule" id="PRU00035"/>
    </source>
</evidence>
<feature type="compositionally biased region" description="Polar residues" evidence="14">
    <location>
        <begin position="1351"/>
        <end position="1399"/>
    </location>
</feature>
<feature type="region of interest" description="Disordered" evidence="14">
    <location>
        <begin position="1132"/>
        <end position="1212"/>
    </location>
</feature>
<sequence length="2076" mass="229904">MESGERLSSVSTAAASTPTSSTPSVATEVSKGGLSTGAATLSSTINTCEWWRTTDTHSRPGAAFFPPLLGIPTLFAPPAQNHDSASFHSRATGKSNRSNTDKGVNRSLNGNSTTAVSALSTSVLSTSIATSAAPGKTGTSGAGGRKYNPEQSKVQLLDARADKIKDKKPRKKAVESSSNSDSDSGSSSDTSSEGISSSDSDDLEEDEEEEEEDQSAEESEDDESDSENEAHHKSENKVLMHSGVTDTKTDGQKTQEKSQEKRTHQQIPLVSDSQTHSSFQSQQKQPQVLSQQLPFIFQSSQAKEESVNKHTSVIQSTGLVPNVKPLSLVHQAKKETYLKLIVPSPDLLKTGNKDTSEEPITLTSDVRSKREQYKQTFPAAQLKKQESSKSLKKVITALSSPKPTSSSPAHQKLTSLENNHSNPFLTNALLGNHQPNGVIQSVIQEAPLALTTKPKPQTKINESVAISSSAPFSLPINLSACGKKPTGNRTAVMPSTSPVLPGSGKDKTVSNNAVNAVKPQHRLHSAKLVVEQFRGLDSDAPSSKESDDSNDDDDDDEDEDEDDEDDDSDDSQSDRYSCTNSYENSVYGHFNRFCRIAEWVGRDLKASSHPSPARQGPSHCPNVQPGLGQCRDPGAATAALGTLGQGLSILPRFIFLFTAHKCTINLYVCLNTSMTCKNFRFKGVQWCLLKEEEVLPRIRAMEGRRGRPPNPERQHSREEARARRRKGRPPNVGSSEFLDNADTKLLRKLQAQEIARQAAQIKLLRKLQKQEQARAAKEAKKQQAIMAAEEKRKQKEQIKIMKQQEKIKRIQQIRLEKELRAQQILEAKKKKKEEAANAKLLEAEKRIKEKEMRRQQAVLLKHQELERHRLDMERERRRQHMMLMKAMEARKKAEEKERLKQEKRDEKRLNKERKLEQRRLELEMAKELKKPNEDMCLADQKPFPELPRIPGLVLDGSTFSDCLMVVQFLRNFGKVLGFDVTIDVPSLSVLQEGLLNIGDSMGEVQDLLVKLVSAAVCDPGLGTGYKAKTILGEHLLNVGINRDNVSEILQIFMEAHCGQTDLTESLKTKAFQAHSPAQKASVLAFLVNELACSKSVVSEIDKNIDYMSNLRRDKWMVEGKLRKLRIIHAKKTGKRDAAGGGDGGEEPHSLETAAPGRKRRRKGGDSDYDDDDDDDSDEQADEDDEDEEDKDDKKGKKAEVCEDEDDGDQTASVEELEKQIEKLAKQQSQYRKKLFEASHCLRSMMFGQDRYRRRYWVLPQCGGVFVEGMESGEGLEEIAKEKEKLKKEENMLIKEEEFETGEKLRCLATTLCEQKENLKEKDSTNLFLQKPGSFSKLSKLLEVAKMPPESDTMSPKPNGSASNGCTLSYPSNSKNSLCSLQPPASQNSIEKSDSNNLFSPNASGTGKLYSSPLIANDQLLKTLGEKSRQWFSLLPRVPCDDTSVTQVDTAATPAPLTPQSHPPSKSPSPVPSPLLASASAQSPMGLSPFALSPLQQVKTGLPIMGLQFCGWPTGVLTSNVPFPSSVPALGSGLGLSEMNGSSFLASGVPASKSESPALQTEKVASAPSTAAEVAKPVDYPNPKPIPEEMQYGWWRITDPEDLKSLIKVLHLRGIREKALQKQIQKHMDYITLVCIKNKDVAIIDINENEDNQVTRNVVENWSVEEQAMEMDLAILQQVEDLERRVASASLQVKGWLCPEPASERDDLVYREHKSITRLHKKHDGDCAGGGEGNASSLERRSDNPLDIAVTRLADLERNIERRYLKSPLSTTIQIKLDNVGTVTVPAPAPSISGDGDGTEEDIAPGLRVWRRALSEARSAAQVALCIQQLQKSIAWEKSIMKVYCQICRKGDNEELLLLCDGCDKGCHTYCHRPKISSIPDGDWFCPACIAKASGQTLKIKKLQIKGKKGNEQKRSRRLVGETEDEDSATTSTALKRGKTDPKKRKIEENVSVSQLKQENCTAVKKPKRDDSKDLAICSMILSELETHEDAWPFLLPVNLKLVPGYKKVIKKPMDFSTIRDKLSSGQYPNLEAFSLDVRLVFDNCETFNEDDSDIGRAGHNMRKYFEKKWTEIFKVS</sequence>
<feature type="region of interest" description="Disordered" evidence="14">
    <location>
        <begin position="350"/>
        <end position="382"/>
    </location>
</feature>
<feature type="compositionally biased region" description="Low complexity" evidence="14">
    <location>
        <begin position="175"/>
        <end position="198"/>
    </location>
</feature>
<feature type="compositionally biased region" description="Pro residues" evidence="14">
    <location>
        <begin position="1460"/>
        <end position="1472"/>
    </location>
</feature>
<feature type="compositionally biased region" description="Basic and acidic residues" evidence="14">
    <location>
        <begin position="700"/>
        <end position="721"/>
    </location>
</feature>
<keyword evidence="7" id="KW-0175">Coiled coil</keyword>
<evidence type="ECO:0000256" key="4">
    <source>
        <dbReference type="ARBA" id="ARBA00022771"/>
    </source>
</evidence>